<organism evidence="1 2">
    <name type="scientific">Marasmius oreades</name>
    <name type="common">fairy-ring Marasmius</name>
    <dbReference type="NCBI Taxonomy" id="181124"/>
    <lineage>
        <taxon>Eukaryota</taxon>
        <taxon>Fungi</taxon>
        <taxon>Dikarya</taxon>
        <taxon>Basidiomycota</taxon>
        <taxon>Agaricomycotina</taxon>
        <taxon>Agaricomycetes</taxon>
        <taxon>Agaricomycetidae</taxon>
        <taxon>Agaricales</taxon>
        <taxon>Marasmiineae</taxon>
        <taxon>Marasmiaceae</taxon>
        <taxon>Marasmius</taxon>
    </lineage>
</organism>
<name>A0A9P7RMM3_9AGAR</name>
<comment type="caution">
    <text evidence="1">The sequence shown here is derived from an EMBL/GenBank/DDBJ whole genome shotgun (WGS) entry which is preliminary data.</text>
</comment>
<dbReference type="Proteomes" id="UP001049176">
    <property type="component" value="Chromosome 11"/>
</dbReference>
<dbReference type="RefSeq" id="XP_043002386.1">
    <property type="nucleotide sequence ID" value="XM_043160429.1"/>
</dbReference>
<keyword evidence="2" id="KW-1185">Reference proteome</keyword>
<sequence>MCVLDYGTANQWTRHAAQRKHRTDNRGEDWLPAQDIGELRNYWEECRVGKATATAGEKCQSSSFHHSFCETKGNEVSLVSMNVVFLGRDLGPRSHFVMRGRKIIERQRSIDRNKASAEGLGMKSNFATAAPLMPQVHMY</sequence>
<dbReference type="AlphaFoldDB" id="A0A9P7RMM3"/>
<dbReference type="EMBL" id="CM032191">
    <property type="protein sequence ID" value="KAG7085915.1"/>
    <property type="molecule type" value="Genomic_DNA"/>
</dbReference>
<accession>A0A9P7RMM3</accession>
<dbReference type="GeneID" id="66072524"/>
<dbReference type="KEGG" id="more:E1B28_003448"/>
<protein>
    <submittedName>
        <fullName evidence="1">Uncharacterized protein</fullName>
    </submittedName>
</protein>
<reference evidence="1" key="1">
    <citation type="journal article" date="2021" name="Genome Biol. Evol.">
        <title>The assembled and annotated genome of the fairy-ring fungus Marasmius oreades.</title>
        <authorList>
            <person name="Hiltunen M."/>
            <person name="Ament-Velasquez S.L."/>
            <person name="Johannesson H."/>
        </authorList>
    </citation>
    <scope>NUCLEOTIDE SEQUENCE</scope>
    <source>
        <strain evidence="1">03SP1</strain>
    </source>
</reference>
<evidence type="ECO:0000313" key="2">
    <source>
        <dbReference type="Proteomes" id="UP001049176"/>
    </source>
</evidence>
<proteinExistence type="predicted"/>
<gene>
    <name evidence="1" type="ORF">E1B28_003448</name>
</gene>
<evidence type="ECO:0000313" key="1">
    <source>
        <dbReference type="EMBL" id="KAG7085915.1"/>
    </source>
</evidence>